<feature type="transmembrane region" description="Helical" evidence="1">
    <location>
        <begin position="231"/>
        <end position="252"/>
    </location>
</feature>
<evidence type="ECO:0000313" key="3">
    <source>
        <dbReference type="Proteomes" id="UP000251617"/>
    </source>
</evidence>
<evidence type="ECO:0000313" key="2">
    <source>
        <dbReference type="EMBL" id="AXA24486.1"/>
    </source>
</evidence>
<accession>A0AAD0PDU1</accession>
<evidence type="ECO:0000256" key="1">
    <source>
        <dbReference type="SAM" id="Phobius"/>
    </source>
</evidence>
<organism evidence="2 3">
    <name type="scientific">Pseudomonas putida</name>
    <name type="common">Arthrobacter siderocapsulatus</name>
    <dbReference type="NCBI Taxonomy" id="303"/>
    <lineage>
        <taxon>Bacteria</taxon>
        <taxon>Pseudomonadati</taxon>
        <taxon>Pseudomonadota</taxon>
        <taxon>Gammaproteobacteria</taxon>
        <taxon>Pseudomonadales</taxon>
        <taxon>Pseudomonadaceae</taxon>
        <taxon>Pseudomonas</taxon>
    </lineage>
</organism>
<proteinExistence type="predicted"/>
<reference evidence="2 3" key="1">
    <citation type="submission" date="2018-06" db="EMBL/GenBank/DDBJ databases">
        <title>The genome of Pseudomonas putida NX-1, a lignin degrader.</title>
        <authorList>
            <person name="Xu Z."/>
        </authorList>
    </citation>
    <scope>NUCLEOTIDE SEQUENCE [LARGE SCALE GENOMIC DNA]</scope>
    <source>
        <strain evidence="2 3">NX-1</strain>
    </source>
</reference>
<keyword evidence="1" id="KW-0812">Transmembrane</keyword>
<feature type="transmembrane region" description="Helical" evidence="1">
    <location>
        <begin position="301"/>
        <end position="326"/>
    </location>
</feature>
<dbReference type="EMBL" id="CP030750">
    <property type="protein sequence ID" value="AXA24486.1"/>
    <property type="molecule type" value="Genomic_DNA"/>
</dbReference>
<gene>
    <name evidence="2" type="ORF">C1S65_10320</name>
</gene>
<name>A0AAD0PDU1_PSEPU</name>
<dbReference type="Proteomes" id="UP000251617">
    <property type="component" value="Chromosome"/>
</dbReference>
<protein>
    <submittedName>
        <fullName evidence="2">Uncharacterized protein</fullName>
    </submittedName>
</protein>
<sequence length="400" mass="44508">MRDLYRFLYSKPIDDVRARVPLEFNEGFYEFELGKEFPYIEFASYLGKMIARVRREHGDLVAGFVLYYISENHVVQFSAGDSNSMRSMAALERERALGQHIAYSSTVDLTDLKTSASRDASVSLFEKFQEEYSSCLATMKSSTDKVKADSVEFGSVAVDLQKKQSQRLKRRMYWYSSLLRRAKNYTKKSHLDAVADLDAAKAAYHDNVDLDASVSYWSVRESYHKSAKGKAFGGVVLGMLVMFIVVSLYYGYGGISKQFHLREPQSVSMVNSNAGAPGVADGKVVDGASAVKPPANATPDLTYFIIDMVGAVLLLTIFGTLIRLGLRQFNIHSQLEIDAAEKITLTKTYLALLGENKLKADEDRRLVLEGIFRASNPNVAAAEAAFSTPIELVLKTIKPN</sequence>
<keyword evidence="1" id="KW-1133">Transmembrane helix</keyword>
<keyword evidence="1" id="KW-0472">Membrane</keyword>
<dbReference type="AlphaFoldDB" id="A0AAD0PDU1"/>